<dbReference type="EMBL" id="KN835359">
    <property type="protein sequence ID" value="KIK39090.1"/>
    <property type="molecule type" value="Genomic_DNA"/>
</dbReference>
<evidence type="ECO:0000313" key="2">
    <source>
        <dbReference type="Proteomes" id="UP000054485"/>
    </source>
</evidence>
<sequence length="107" mass="12156">ESRHSHWTHIEPRPLHLTNAHQSFLSQCFTTSFAQISVTRRRSSSTCSLRLHPPCVPASSRATSLWYHYLADDVEERRAALKRCPPGHSDRSSSLNNLVVSLGDRFT</sequence>
<reference evidence="1 2" key="1">
    <citation type="submission" date="2014-04" db="EMBL/GenBank/DDBJ databases">
        <authorList>
            <consortium name="DOE Joint Genome Institute"/>
            <person name="Kuo A."/>
            <person name="Ruytinx J."/>
            <person name="Rineau F."/>
            <person name="Colpaert J."/>
            <person name="Kohler A."/>
            <person name="Nagy L.G."/>
            <person name="Floudas D."/>
            <person name="Copeland A."/>
            <person name="Barry K.W."/>
            <person name="Cichocki N."/>
            <person name="Veneault-Fourrey C."/>
            <person name="LaButti K."/>
            <person name="Lindquist E.A."/>
            <person name="Lipzen A."/>
            <person name="Lundell T."/>
            <person name="Morin E."/>
            <person name="Murat C."/>
            <person name="Sun H."/>
            <person name="Tunlid A."/>
            <person name="Henrissat B."/>
            <person name="Grigoriev I.V."/>
            <person name="Hibbett D.S."/>
            <person name="Martin F."/>
            <person name="Nordberg H.P."/>
            <person name="Cantor M.N."/>
            <person name="Hua S.X."/>
        </authorList>
    </citation>
    <scope>NUCLEOTIDE SEQUENCE [LARGE SCALE GENOMIC DNA]</scope>
    <source>
        <strain evidence="1 2">UH-Slu-Lm8-n1</strain>
    </source>
</reference>
<evidence type="ECO:0000313" key="1">
    <source>
        <dbReference type="EMBL" id="KIK39090.1"/>
    </source>
</evidence>
<dbReference type="HOGENOM" id="CLU_2216292_0_0_1"/>
<gene>
    <name evidence="1" type="ORF">CY34DRAFT_770493</name>
</gene>
<dbReference type="InParanoid" id="A0A0C9ZN99"/>
<reference evidence="2" key="2">
    <citation type="submission" date="2015-01" db="EMBL/GenBank/DDBJ databases">
        <title>Evolutionary Origins and Diversification of the Mycorrhizal Mutualists.</title>
        <authorList>
            <consortium name="DOE Joint Genome Institute"/>
            <consortium name="Mycorrhizal Genomics Consortium"/>
            <person name="Kohler A."/>
            <person name="Kuo A."/>
            <person name="Nagy L.G."/>
            <person name="Floudas D."/>
            <person name="Copeland A."/>
            <person name="Barry K.W."/>
            <person name="Cichocki N."/>
            <person name="Veneault-Fourrey C."/>
            <person name="LaButti K."/>
            <person name="Lindquist E.A."/>
            <person name="Lipzen A."/>
            <person name="Lundell T."/>
            <person name="Morin E."/>
            <person name="Murat C."/>
            <person name="Riley R."/>
            <person name="Ohm R."/>
            <person name="Sun H."/>
            <person name="Tunlid A."/>
            <person name="Henrissat B."/>
            <person name="Grigoriev I.V."/>
            <person name="Hibbett D.S."/>
            <person name="Martin F."/>
        </authorList>
    </citation>
    <scope>NUCLEOTIDE SEQUENCE [LARGE SCALE GENOMIC DNA]</scope>
    <source>
        <strain evidence="2">UH-Slu-Lm8-n1</strain>
    </source>
</reference>
<dbReference type="Proteomes" id="UP000054485">
    <property type="component" value="Unassembled WGS sequence"/>
</dbReference>
<organism evidence="1 2">
    <name type="scientific">Suillus luteus UH-Slu-Lm8-n1</name>
    <dbReference type="NCBI Taxonomy" id="930992"/>
    <lineage>
        <taxon>Eukaryota</taxon>
        <taxon>Fungi</taxon>
        <taxon>Dikarya</taxon>
        <taxon>Basidiomycota</taxon>
        <taxon>Agaricomycotina</taxon>
        <taxon>Agaricomycetes</taxon>
        <taxon>Agaricomycetidae</taxon>
        <taxon>Boletales</taxon>
        <taxon>Suillineae</taxon>
        <taxon>Suillaceae</taxon>
        <taxon>Suillus</taxon>
    </lineage>
</organism>
<keyword evidence="2" id="KW-1185">Reference proteome</keyword>
<name>A0A0C9ZN99_9AGAM</name>
<feature type="non-terminal residue" evidence="1">
    <location>
        <position position="107"/>
    </location>
</feature>
<accession>A0A0C9ZN99</accession>
<protein>
    <submittedName>
        <fullName evidence="1">Uncharacterized protein</fullName>
    </submittedName>
</protein>
<dbReference type="AlphaFoldDB" id="A0A0C9ZN99"/>
<proteinExistence type="predicted"/>